<feature type="domain" description="Clp R" evidence="3">
    <location>
        <begin position="1"/>
        <end position="133"/>
    </location>
</feature>
<comment type="caution">
    <text evidence="4">The sequence shown here is derived from an EMBL/GenBank/DDBJ whole genome shotgun (WGS) entry which is preliminary data.</text>
</comment>
<feature type="compositionally biased region" description="Low complexity" evidence="2">
    <location>
        <begin position="143"/>
        <end position="153"/>
    </location>
</feature>
<organism evidence="4 5">
    <name type="scientific">Paractinoplanes globisporus</name>
    <dbReference type="NCBI Taxonomy" id="113565"/>
    <lineage>
        <taxon>Bacteria</taxon>
        <taxon>Bacillati</taxon>
        <taxon>Actinomycetota</taxon>
        <taxon>Actinomycetes</taxon>
        <taxon>Micromonosporales</taxon>
        <taxon>Micromonosporaceae</taxon>
        <taxon>Paractinoplanes</taxon>
    </lineage>
</organism>
<dbReference type="Gene3D" id="1.10.1780.10">
    <property type="entry name" value="Clp, N-terminal domain"/>
    <property type="match status" value="3"/>
</dbReference>
<dbReference type="PANTHER" id="PTHR47016:SF5">
    <property type="entry name" value="CLP DOMAIN SUPERFAMILY PROTEIN"/>
    <property type="match status" value="1"/>
</dbReference>
<evidence type="ECO:0000256" key="2">
    <source>
        <dbReference type="SAM" id="MobiDB-lite"/>
    </source>
</evidence>
<keyword evidence="4" id="KW-0645">Protease</keyword>
<reference evidence="4 5" key="1">
    <citation type="submission" date="2024-10" db="EMBL/GenBank/DDBJ databases">
        <title>The Natural Products Discovery Center: Release of the First 8490 Sequenced Strains for Exploring Actinobacteria Biosynthetic Diversity.</title>
        <authorList>
            <person name="Kalkreuter E."/>
            <person name="Kautsar S.A."/>
            <person name="Yang D."/>
            <person name="Bader C.D."/>
            <person name="Teijaro C.N."/>
            <person name="Fluegel L."/>
            <person name="Davis C.M."/>
            <person name="Simpson J.R."/>
            <person name="Lauterbach L."/>
            <person name="Steele A.D."/>
            <person name="Gui C."/>
            <person name="Meng S."/>
            <person name="Li G."/>
            <person name="Viehrig K."/>
            <person name="Ye F."/>
            <person name="Su P."/>
            <person name="Kiefer A.F."/>
            <person name="Nichols A."/>
            <person name="Cepeda A.J."/>
            <person name="Yan W."/>
            <person name="Fan B."/>
            <person name="Jiang Y."/>
            <person name="Adhikari A."/>
            <person name="Zheng C.-J."/>
            <person name="Schuster L."/>
            <person name="Cowan T.M."/>
            <person name="Smanski M.J."/>
            <person name="Chevrette M.G."/>
            <person name="De Carvalho L.P.S."/>
            <person name="Shen B."/>
        </authorList>
    </citation>
    <scope>NUCLEOTIDE SEQUENCE [LARGE SCALE GENOMIC DNA]</scope>
    <source>
        <strain evidence="4 5">NPDC000087</strain>
    </source>
</reference>
<dbReference type="GO" id="GO:0006508">
    <property type="term" value="P:proteolysis"/>
    <property type="evidence" value="ECO:0007669"/>
    <property type="project" value="UniProtKB-KW"/>
</dbReference>
<dbReference type="EMBL" id="JBIAZU010000002">
    <property type="protein sequence ID" value="MFF5290765.1"/>
    <property type="molecule type" value="Genomic_DNA"/>
</dbReference>
<protein>
    <submittedName>
        <fullName evidence="4">Clp protease N-terminal domain-containing protein</fullName>
    </submittedName>
</protein>
<keyword evidence="5" id="KW-1185">Reference proteome</keyword>
<accession>A0ABW6WBS4</accession>
<evidence type="ECO:0000259" key="3">
    <source>
        <dbReference type="PROSITE" id="PS51903"/>
    </source>
</evidence>
<dbReference type="PANTHER" id="PTHR47016">
    <property type="entry name" value="ATP-DEPENDENT CLP PROTEASE ATP-BINDING SUBUNIT CLPT1, CHLOROPLASTIC"/>
    <property type="match status" value="1"/>
</dbReference>
<feature type="region of interest" description="Disordered" evidence="2">
    <location>
        <begin position="134"/>
        <end position="163"/>
    </location>
</feature>
<dbReference type="PROSITE" id="PS51903">
    <property type="entry name" value="CLP_R"/>
    <property type="match status" value="3"/>
</dbReference>
<dbReference type="InterPro" id="IPR036628">
    <property type="entry name" value="Clp_N_dom_sf"/>
</dbReference>
<dbReference type="Pfam" id="PF02861">
    <property type="entry name" value="Clp_N"/>
    <property type="match status" value="3"/>
</dbReference>
<dbReference type="InterPro" id="IPR044217">
    <property type="entry name" value="CLPT1/2"/>
</dbReference>
<feature type="domain" description="Clp R" evidence="3">
    <location>
        <begin position="320"/>
        <end position="460"/>
    </location>
</feature>
<evidence type="ECO:0000313" key="5">
    <source>
        <dbReference type="Proteomes" id="UP001602245"/>
    </source>
</evidence>
<dbReference type="Proteomes" id="UP001602245">
    <property type="component" value="Unassembled WGS sequence"/>
</dbReference>
<dbReference type="SUPFAM" id="SSF81923">
    <property type="entry name" value="Double Clp-N motif"/>
    <property type="match status" value="3"/>
</dbReference>
<dbReference type="GO" id="GO:0008233">
    <property type="term" value="F:peptidase activity"/>
    <property type="evidence" value="ECO:0007669"/>
    <property type="project" value="UniProtKB-KW"/>
</dbReference>
<dbReference type="InterPro" id="IPR004176">
    <property type="entry name" value="Clp_R_N"/>
</dbReference>
<sequence>MVTLAGDEARMFIHNYIGTEHLLLGLVHEGEGVAAKALESLGVSLEAVRVSVGEIVGQGSQPPGATIPFTPRGRRVLELSMREALQIGHNYVGTEHLLLGLIREGEGVACQVLVRLGADLNLVRQQVIRLLGGYQGTPPAPPGASSAWPSAAAEPPPGSGIGAAFERYDDRARRIVFLAQEEAQMLNHHEVGGEHLLLSLVLDGEGVAVQALERLGISMQDLREQVEGLVGPGPEVSPPVVPFGARARRVLDLALREALQLGHSDIGGHHILLGLLREGENPAAQVLVRLGADLNQARQQVIQVLRVYPGPVGPTVAGGVPKLNEQARNIVVLAEQEALARSHGHIGTEHLLLGLINDGRGVAVTVLTDLGISLEETRAELDEIIALGQHESTPEFTPRSKRVLELSLREAYQLGQDYIGGEHILLGLIREGEGVAAQILVKRGADLNRTRRQVVEVQAAIASSDTAAVAASSVEEWAGWQAATVAGADGPSVELYHGASGLVLLGRSGLHLPLGFVADVLRLTRAGSQPDERLAALHSLPDVQRLRALAWPPRARVGFAALLGTDVPADPRLTPPAASAAELRSSLRRAVNQARFDGMEVAPAATAVILEAGRRVSDGAVTTLLVVGPGAVAADPALPLRLRHGAESVPALSGPQRALLEWTGARAVVPARSRSSSTAPGPGLNGISRRGKLTNLLPSQLALPSELLRHRFANGALLYRLHETETQPPVESVRILLDTSPPTFGSIGVALRIVVQAIVSALWAARRVPTLVYLDQPGLETPVHKPSDLGLAWTRQSLEPVDLGPVLVSVQRSEQPSVLLTQHRLVADSGIVATEQLRLITAQLPGDDPEAPPEPPFHAHLDAEPTKAQLAAAVRTALAPQAR</sequence>
<name>A0ABW6WBS4_9ACTN</name>
<dbReference type="RefSeq" id="WP_370657605.1">
    <property type="nucleotide sequence ID" value="NZ_JBIAZU010000002.1"/>
</dbReference>
<proteinExistence type="predicted"/>
<feature type="domain" description="Clp R" evidence="3">
    <location>
        <begin position="165"/>
        <end position="307"/>
    </location>
</feature>
<evidence type="ECO:0000313" key="4">
    <source>
        <dbReference type="EMBL" id="MFF5290765.1"/>
    </source>
</evidence>
<keyword evidence="4" id="KW-0378">Hydrolase</keyword>
<evidence type="ECO:0000256" key="1">
    <source>
        <dbReference type="PROSITE-ProRule" id="PRU01251"/>
    </source>
</evidence>
<keyword evidence="1" id="KW-0677">Repeat</keyword>
<gene>
    <name evidence="4" type="ORF">ACFY35_15075</name>
</gene>